<comment type="caution">
    <text evidence="2">The sequence shown here is derived from an EMBL/GenBank/DDBJ whole genome shotgun (WGS) entry which is preliminary data.</text>
</comment>
<keyword evidence="3" id="KW-1185">Reference proteome</keyword>
<organism evidence="2 3">
    <name type="scientific">Mycena citricolor</name>
    <dbReference type="NCBI Taxonomy" id="2018698"/>
    <lineage>
        <taxon>Eukaryota</taxon>
        <taxon>Fungi</taxon>
        <taxon>Dikarya</taxon>
        <taxon>Basidiomycota</taxon>
        <taxon>Agaricomycotina</taxon>
        <taxon>Agaricomycetes</taxon>
        <taxon>Agaricomycetidae</taxon>
        <taxon>Agaricales</taxon>
        <taxon>Marasmiineae</taxon>
        <taxon>Mycenaceae</taxon>
        <taxon>Mycena</taxon>
    </lineage>
</organism>
<feature type="compositionally biased region" description="Low complexity" evidence="1">
    <location>
        <begin position="196"/>
        <end position="207"/>
    </location>
</feature>
<gene>
    <name evidence="2" type="ORF">MYCIT1_LOCUS25278</name>
</gene>
<feature type="compositionally biased region" description="Basic and acidic residues" evidence="1">
    <location>
        <begin position="216"/>
        <end position="226"/>
    </location>
</feature>
<name>A0AAD2HKU6_9AGAR</name>
<feature type="region of interest" description="Disordered" evidence="1">
    <location>
        <begin position="1"/>
        <end position="226"/>
    </location>
</feature>
<protein>
    <submittedName>
        <fullName evidence="2">Uncharacterized protein</fullName>
    </submittedName>
</protein>
<reference evidence="2" key="1">
    <citation type="submission" date="2023-11" db="EMBL/GenBank/DDBJ databases">
        <authorList>
            <person name="De Vega J J."/>
            <person name="De Vega J J."/>
        </authorList>
    </citation>
    <scope>NUCLEOTIDE SEQUENCE</scope>
</reference>
<dbReference type="EMBL" id="CAVNYO010000412">
    <property type="protein sequence ID" value="CAK5276754.1"/>
    <property type="molecule type" value="Genomic_DNA"/>
</dbReference>
<evidence type="ECO:0000313" key="3">
    <source>
        <dbReference type="Proteomes" id="UP001295794"/>
    </source>
</evidence>
<evidence type="ECO:0000256" key="1">
    <source>
        <dbReference type="SAM" id="MobiDB-lite"/>
    </source>
</evidence>
<evidence type="ECO:0000313" key="2">
    <source>
        <dbReference type="EMBL" id="CAK5276754.1"/>
    </source>
</evidence>
<feature type="compositionally biased region" description="Low complexity" evidence="1">
    <location>
        <begin position="1"/>
        <end position="19"/>
    </location>
</feature>
<dbReference type="AlphaFoldDB" id="A0AAD2HKU6"/>
<proteinExistence type="predicted"/>
<accession>A0AAD2HKU6</accession>
<dbReference type="Proteomes" id="UP001295794">
    <property type="component" value="Unassembled WGS sequence"/>
</dbReference>
<feature type="compositionally biased region" description="Low complexity" evidence="1">
    <location>
        <begin position="79"/>
        <end position="116"/>
    </location>
</feature>
<feature type="compositionally biased region" description="Polar residues" evidence="1">
    <location>
        <begin position="51"/>
        <end position="67"/>
    </location>
</feature>
<sequence>MARSSSSTPAPASPSALATRRLRGSHHGPQPLVLTADPGRIEPPSMKSAPPLTSSTAIDSPFVQTPRTPYFYFDEPFDAADTSNAGGSSSSNDAARANQSGKDKSPSSSSPSSPSSMTQSFRRFAARGLRVKNLFSPPKPQSPRRIDPAQISLPLERPADRPAAAVTSAWYDDPESQSQSRSPPPVPRAIVVYPVSDSESGSESGSSYENYPEVYSDARDHDAALG</sequence>